<name>A0ABU9Z178_9RHOO</name>
<reference evidence="2 3" key="1">
    <citation type="journal article" date="2018" name="Int. J. Syst. Evol. Microbiol.">
        <title>Uliginosibacterium sediminicola sp. nov., isolated from freshwater sediment.</title>
        <authorList>
            <person name="Hwang W.M."/>
            <person name="Kim S.M."/>
            <person name="Kang K."/>
            <person name="Ahn T.Y."/>
        </authorList>
    </citation>
    <scope>NUCLEOTIDE SEQUENCE [LARGE SCALE GENOMIC DNA]</scope>
    <source>
        <strain evidence="2 3">M1-21</strain>
    </source>
</reference>
<organism evidence="2 3">
    <name type="scientific">Uliginosibacterium sediminicola</name>
    <dbReference type="NCBI Taxonomy" id="2024550"/>
    <lineage>
        <taxon>Bacteria</taxon>
        <taxon>Pseudomonadati</taxon>
        <taxon>Pseudomonadota</taxon>
        <taxon>Betaproteobacteria</taxon>
        <taxon>Rhodocyclales</taxon>
        <taxon>Zoogloeaceae</taxon>
        <taxon>Uliginosibacterium</taxon>
    </lineage>
</organism>
<sequence>MKRIHNIALIGALGVLLALPALAQNGGMGMGNGMKQGMGQGDMQGNAGMRGQRQLAQSLMTPEERSAHQIKMRQLKSYDECTALQTEQHALMVTRAKEKGITLPTPRQNGCDNMKARGFIN</sequence>
<dbReference type="EMBL" id="JBDIVE010000007">
    <property type="protein sequence ID" value="MEN3069599.1"/>
    <property type="molecule type" value="Genomic_DNA"/>
</dbReference>
<evidence type="ECO:0000313" key="2">
    <source>
        <dbReference type="EMBL" id="MEN3069599.1"/>
    </source>
</evidence>
<proteinExistence type="predicted"/>
<evidence type="ECO:0000313" key="3">
    <source>
        <dbReference type="Proteomes" id="UP001410394"/>
    </source>
</evidence>
<protein>
    <submittedName>
        <fullName evidence="2">Uncharacterized protein</fullName>
    </submittedName>
</protein>
<evidence type="ECO:0000256" key="1">
    <source>
        <dbReference type="SAM" id="SignalP"/>
    </source>
</evidence>
<comment type="caution">
    <text evidence="2">The sequence shown here is derived from an EMBL/GenBank/DDBJ whole genome shotgun (WGS) entry which is preliminary data.</text>
</comment>
<keyword evidence="1" id="KW-0732">Signal</keyword>
<feature type="chain" id="PRO_5045493031" evidence="1">
    <location>
        <begin position="24"/>
        <end position="121"/>
    </location>
</feature>
<gene>
    <name evidence="2" type="ORF">ABDB84_14015</name>
</gene>
<feature type="signal peptide" evidence="1">
    <location>
        <begin position="1"/>
        <end position="23"/>
    </location>
</feature>
<dbReference type="Proteomes" id="UP001410394">
    <property type="component" value="Unassembled WGS sequence"/>
</dbReference>
<accession>A0ABU9Z178</accession>
<keyword evidence="3" id="KW-1185">Reference proteome</keyword>
<dbReference type="RefSeq" id="WP_345920365.1">
    <property type="nucleotide sequence ID" value="NZ_JBDIVE010000007.1"/>
</dbReference>